<name>A0ABT6ANM8_9BURK</name>
<gene>
    <name evidence="2" type="ORF">P3W85_14910</name>
</gene>
<keyword evidence="3" id="KW-1185">Reference proteome</keyword>
<evidence type="ECO:0000259" key="1">
    <source>
        <dbReference type="Pfam" id="PF11008"/>
    </source>
</evidence>
<dbReference type="Proteomes" id="UP001216674">
    <property type="component" value="Unassembled WGS sequence"/>
</dbReference>
<accession>A0ABT6ANM8</accession>
<feature type="domain" description="DUF2846" evidence="1">
    <location>
        <begin position="6"/>
        <end position="84"/>
    </location>
</feature>
<organism evidence="2 3">
    <name type="scientific">Cupriavidus basilensis</name>
    <dbReference type="NCBI Taxonomy" id="68895"/>
    <lineage>
        <taxon>Bacteria</taxon>
        <taxon>Pseudomonadati</taxon>
        <taxon>Pseudomonadota</taxon>
        <taxon>Betaproteobacteria</taxon>
        <taxon>Burkholderiales</taxon>
        <taxon>Burkholderiaceae</taxon>
        <taxon>Cupriavidus</taxon>
    </lineage>
</organism>
<dbReference type="EMBL" id="JARJLM010000258">
    <property type="protein sequence ID" value="MDF3834232.1"/>
    <property type="molecule type" value="Genomic_DNA"/>
</dbReference>
<protein>
    <submittedName>
        <fullName evidence="2">DUF2846 domain-containing protein</fullName>
    </submittedName>
</protein>
<evidence type="ECO:0000313" key="3">
    <source>
        <dbReference type="Proteomes" id="UP001216674"/>
    </source>
</evidence>
<reference evidence="2 3" key="1">
    <citation type="submission" date="2023-03" db="EMBL/GenBank/DDBJ databases">
        <title>Draft assemblies of triclosan tolerant bacteria isolated from returned activated sludge.</title>
        <authorList>
            <person name="Van Hamelsveld S."/>
        </authorList>
    </citation>
    <scope>NUCLEOTIDE SEQUENCE [LARGE SCALE GENOMIC DNA]</scope>
    <source>
        <strain evidence="2 3">GW210010_S58</strain>
    </source>
</reference>
<comment type="caution">
    <text evidence="2">The sequence shown here is derived from an EMBL/GenBank/DDBJ whole genome shotgun (WGS) entry which is preliminary data.</text>
</comment>
<dbReference type="InterPro" id="IPR022548">
    <property type="entry name" value="DUF2846"/>
</dbReference>
<sequence>MPPLRADEGRVFFFRSSSPIGAAIQPELRIDEEVVGRSRPGGFFYADRKPGSYVAAGTTEVETTRHFKLAAGETRYLRSSITFGVLAGRLQLSEEDEANARGEMASLSYTGEWPVPAMAAATGQAQRQTAAMAAASAPVQAPADAVAARGTPSTDAAAVQMDDLRYLLQPR</sequence>
<dbReference type="Pfam" id="PF11008">
    <property type="entry name" value="DUF2846"/>
    <property type="match status" value="1"/>
</dbReference>
<dbReference type="RefSeq" id="WP_276265367.1">
    <property type="nucleotide sequence ID" value="NZ_JARJLM010000258.1"/>
</dbReference>
<proteinExistence type="predicted"/>
<evidence type="ECO:0000313" key="2">
    <source>
        <dbReference type="EMBL" id="MDF3834232.1"/>
    </source>
</evidence>